<comment type="caution">
    <text evidence="8">The sequence shown here is derived from an EMBL/GenBank/DDBJ whole genome shotgun (WGS) entry which is preliminary data.</text>
</comment>
<evidence type="ECO:0000256" key="5">
    <source>
        <dbReference type="SAM" id="SignalP"/>
    </source>
</evidence>
<dbReference type="PROSITE" id="PS50097">
    <property type="entry name" value="BTB"/>
    <property type="match status" value="1"/>
</dbReference>
<feature type="region of interest" description="Disordered" evidence="4">
    <location>
        <begin position="540"/>
        <end position="563"/>
    </location>
</feature>
<dbReference type="GO" id="GO:0005634">
    <property type="term" value="C:nucleus"/>
    <property type="evidence" value="ECO:0007669"/>
    <property type="project" value="UniProtKB-SubCell"/>
</dbReference>
<dbReference type="SMART" id="SM00355">
    <property type="entry name" value="ZnF_C2H2"/>
    <property type="match status" value="2"/>
</dbReference>
<keyword evidence="9" id="KW-1185">Reference proteome</keyword>
<feature type="compositionally biased region" description="Basic and acidic residues" evidence="4">
    <location>
        <begin position="338"/>
        <end position="359"/>
    </location>
</feature>
<feature type="domain" description="C2H2-type" evidence="7">
    <location>
        <begin position="508"/>
        <end position="536"/>
    </location>
</feature>
<sequence length="563" mass="64221">MMIVYQMCIVFLLALCCVGLAEKGCGKTYRKKFPCSDFELLEDCPKKEREAYEKIQSSKKYEEEVYEDEAYYSQNRHWDCEDSDYYNMRNEKRYFKESWVSLTVSPQCESYMSDRDRLLMCELSLTNGMFRHGKHAKPRYDNRDTFNQCKQQKQPRYFDDARSGRKEWTREEERTSNWARKLGGERERERSIRRECGRRCCCCWGALSLSDTMGSEQQFCLRWNNFQNSLLASLPQLLDTNDLTDVTLCAGGKSIRAHRVVLSACSQYFKQLFREMQPFYHPVIVLPQTSYSDVCALVSFMYSGEVNIYQEQLPSLLAAAAALHIRGLAEVPHGQAHKGGEKPETELHSPKRPRLDKLDLTPPEQSPLSNPLNTSTPLKPALDLSPERYATKTEPSEPSSTDSHPLDTNCSHDEPLALSADNNNHHGPLTSDESPGSDTDLQERLLQAVQQGLSPTLPLNFLQSGPLFSPFNTMSRNKLFATCHICGKSLSNQYNLRVHLETHQNLNYSCSLCSHVSRSRDALRKHIAYKHTEGKYSTRIKNTSSSLSSSPEEDKVATANAAT</sequence>
<evidence type="ECO:0000313" key="8">
    <source>
        <dbReference type="EMBL" id="CAB3363867.1"/>
    </source>
</evidence>
<feature type="compositionally biased region" description="Basic and acidic residues" evidence="4">
    <location>
        <begin position="385"/>
        <end position="395"/>
    </location>
</feature>
<dbReference type="PANTHER" id="PTHR23110:SF110">
    <property type="entry name" value="AGAP003189-PA"/>
    <property type="match status" value="1"/>
</dbReference>
<dbReference type="GO" id="GO:0048666">
    <property type="term" value="P:neuron development"/>
    <property type="evidence" value="ECO:0007669"/>
    <property type="project" value="UniProtKB-ARBA"/>
</dbReference>
<feature type="domain" description="BTB" evidence="6">
    <location>
        <begin position="244"/>
        <end position="310"/>
    </location>
</feature>
<dbReference type="InterPro" id="IPR013087">
    <property type="entry name" value="Znf_C2H2_type"/>
</dbReference>
<accession>A0A8S1C9J5</accession>
<reference evidence="8 9" key="1">
    <citation type="submission" date="2020-04" db="EMBL/GenBank/DDBJ databases">
        <authorList>
            <person name="Alioto T."/>
            <person name="Alioto T."/>
            <person name="Gomez Garrido J."/>
        </authorList>
    </citation>
    <scope>NUCLEOTIDE SEQUENCE [LARGE SCALE GENOMIC DNA]</scope>
</reference>
<dbReference type="PROSITE" id="PS50157">
    <property type="entry name" value="ZINC_FINGER_C2H2_2"/>
    <property type="match status" value="2"/>
</dbReference>
<evidence type="ECO:0000313" key="9">
    <source>
        <dbReference type="Proteomes" id="UP000494165"/>
    </source>
</evidence>
<keyword evidence="2" id="KW-0539">Nucleus</keyword>
<dbReference type="Pfam" id="PF00096">
    <property type="entry name" value="zf-C2H2"/>
    <property type="match status" value="1"/>
</dbReference>
<gene>
    <name evidence="8" type="ORF">CLODIP_2_CD09927</name>
</gene>
<protein>
    <recommendedName>
        <fullName evidence="10">BTB domain-containing protein</fullName>
    </recommendedName>
</protein>
<evidence type="ECO:0000256" key="2">
    <source>
        <dbReference type="ARBA" id="ARBA00023242"/>
    </source>
</evidence>
<dbReference type="InterPro" id="IPR000210">
    <property type="entry name" value="BTB/POZ_dom"/>
</dbReference>
<keyword evidence="3" id="KW-0862">Zinc</keyword>
<organism evidence="8 9">
    <name type="scientific">Cloeon dipterum</name>
    <dbReference type="NCBI Taxonomy" id="197152"/>
    <lineage>
        <taxon>Eukaryota</taxon>
        <taxon>Metazoa</taxon>
        <taxon>Ecdysozoa</taxon>
        <taxon>Arthropoda</taxon>
        <taxon>Hexapoda</taxon>
        <taxon>Insecta</taxon>
        <taxon>Pterygota</taxon>
        <taxon>Palaeoptera</taxon>
        <taxon>Ephemeroptera</taxon>
        <taxon>Pisciforma</taxon>
        <taxon>Baetidae</taxon>
        <taxon>Cloeon</taxon>
    </lineage>
</organism>
<keyword evidence="5" id="KW-0732">Signal</keyword>
<dbReference type="Pfam" id="PF00651">
    <property type="entry name" value="BTB"/>
    <property type="match status" value="1"/>
</dbReference>
<evidence type="ECO:0000256" key="4">
    <source>
        <dbReference type="SAM" id="MobiDB-lite"/>
    </source>
</evidence>
<dbReference type="GO" id="GO:0006357">
    <property type="term" value="P:regulation of transcription by RNA polymerase II"/>
    <property type="evidence" value="ECO:0007669"/>
    <property type="project" value="TreeGrafter"/>
</dbReference>
<dbReference type="SUPFAM" id="SSF54695">
    <property type="entry name" value="POZ domain"/>
    <property type="match status" value="1"/>
</dbReference>
<dbReference type="OrthoDB" id="6425912at2759"/>
<dbReference type="GO" id="GO:0048513">
    <property type="term" value="P:animal organ development"/>
    <property type="evidence" value="ECO:0007669"/>
    <property type="project" value="UniProtKB-ARBA"/>
</dbReference>
<dbReference type="SUPFAM" id="SSF57667">
    <property type="entry name" value="beta-beta-alpha zinc fingers"/>
    <property type="match status" value="1"/>
</dbReference>
<dbReference type="Gene3D" id="3.30.160.60">
    <property type="entry name" value="Classic Zinc Finger"/>
    <property type="match status" value="1"/>
</dbReference>
<dbReference type="Proteomes" id="UP000494165">
    <property type="component" value="Unassembled WGS sequence"/>
</dbReference>
<dbReference type="AlphaFoldDB" id="A0A8S1C9J5"/>
<proteinExistence type="predicted"/>
<evidence type="ECO:0000259" key="7">
    <source>
        <dbReference type="PROSITE" id="PS50157"/>
    </source>
</evidence>
<feature type="region of interest" description="Disordered" evidence="4">
    <location>
        <begin position="332"/>
        <end position="440"/>
    </location>
</feature>
<name>A0A8S1C9J5_9INSE</name>
<dbReference type="CDD" id="cd18315">
    <property type="entry name" value="BTB_POZ_BAB-like"/>
    <property type="match status" value="1"/>
</dbReference>
<comment type="subcellular location">
    <subcellularLocation>
        <location evidence="1">Nucleus</location>
    </subcellularLocation>
</comment>
<dbReference type="GO" id="GO:0008270">
    <property type="term" value="F:zinc ion binding"/>
    <property type="evidence" value="ECO:0007669"/>
    <property type="project" value="UniProtKB-KW"/>
</dbReference>
<dbReference type="EMBL" id="CADEPI010000013">
    <property type="protein sequence ID" value="CAB3363867.1"/>
    <property type="molecule type" value="Genomic_DNA"/>
</dbReference>
<dbReference type="Gene3D" id="3.30.710.10">
    <property type="entry name" value="Potassium Channel Kv1.1, Chain A"/>
    <property type="match status" value="1"/>
</dbReference>
<feature type="domain" description="C2H2-type" evidence="7">
    <location>
        <begin position="481"/>
        <end position="508"/>
    </location>
</feature>
<dbReference type="InterPro" id="IPR036236">
    <property type="entry name" value="Znf_C2H2_sf"/>
</dbReference>
<keyword evidence="3" id="KW-0479">Metal-binding</keyword>
<keyword evidence="3" id="KW-0863">Zinc-finger</keyword>
<evidence type="ECO:0008006" key="10">
    <source>
        <dbReference type="Google" id="ProtNLM"/>
    </source>
</evidence>
<dbReference type="InterPro" id="IPR011333">
    <property type="entry name" value="SKP1/BTB/POZ_sf"/>
</dbReference>
<feature type="signal peptide" evidence="5">
    <location>
        <begin position="1"/>
        <end position="21"/>
    </location>
</feature>
<feature type="chain" id="PRO_5035855127" description="BTB domain-containing protein" evidence="5">
    <location>
        <begin position="22"/>
        <end position="563"/>
    </location>
</feature>
<dbReference type="SMART" id="SM00225">
    <property type="entry name" value="BTB"/>
    <property type="match status" value="1"/>
</dbReference>
<feature type="compositionally biased region" description="Polar residues" evidence="4">
    <location>
        <begin position="366"/>
        <end position="377"/>
    </location>
</feature>
<evidence type="ECO:0000256" key="3">
    <source>
        <dbReference type="PROSITE-ProRule" id="PRU00042"/>
    </source>
</evidence>
<dbReference type="GO" id="GO:0003006">
    <property type="term" value="P:developmental process involved in reproduction"/>
    <property type="evidence" value="ECO:0007669"/>
    <property type="project" value="UniProtKB-ARBA"/>
</dbReference>
<dbReference type="PANTHER" id="PTHR23110">
    <property type="entry name" value="BTB DOMAIN TRANSCRIPTION FACTOR"/>
    <property type="match status" value="1"/>
</dbReference>
<dbReference type="InterPro" id="IPR051095">
    <property type="entry name" value="Dros_DevTransReg"/>
</dbReference>
<dbReference type="PROSITE" id="PS00028">
    <property type="entry name" value="ZINC_FINGER_C2H2_1"/>
    <property type="match status" value="1"/>
</dbReference>
<feature type="compositionally biased region" description="Polar residues" evidence="4">
    <location>
        <begin position="396"/>
        <end position="409"/>
    </location>
</feature>
<evidence type="ECO:0000259" key="6">
    <source>
        <dbReference type="PROSITE" id="PS50097"/>
    </source>
</evidence>
<evidence type="ECO:0000256" key="1">
    <source>
        <dbReference type="ARBA" id="ARBA00004123"/>
    </source>
</evidence>